<dbReference type="SUPFAM" id="SSF55469">
    <property type="entry name" value="FMN-dependent nitroreductase-like"/>
    <property type="match status" value="1"/>
</dbReference>
<protein>
    <submittedName>
        <fullName evidence="2">Nitroreductase</fullName>
    </submittedName>
</protein>
<dbReference type="Proteomes" id="UP000287352">
    <property type="component" value="Unassembled WGS sequence"/>
</dbReference>
<dbReference type="InterPro" id="IPR000415">
    <property type="entry name" value="Nitroreductase-like"/>
</dbReference>
<feature type="domain" description="Nitroreductase" evidence="1">
    <location>
        <begin position="27"/>
        <end position="189"/>
    </location>
</feature>
<dbReference type="PANTHER" id="PTHR43035">
    <property type="entry name" value="FATTY ACID REPRESSION MUTANT PROTEIN 2-RELATED"/>
    <property type="match status" value="1"/>
</dbReference>
<dbReference type="RefSeq" id="WP_126579288.1">
    <property type="nucleotide sequence ID" value="NZ_BIFR01000001.1"/>
</dbReference>
<dbReference type="EMBL" id="BIFR01000001">
    <property type="protein sequence ID" value="GCE11596.1"/>
    <property type="molecule type" value="Genomic_DNA"/>
</dbReference>
<reference evidence="3" key="1">
    <citation type="submission" date="2018-12" db="EMBL/GenBank/DDBJ databases">
        <title>Tengunoibacter tsumagoiensis gen. nov., sp. nov., Dictyobacter kobayashii sp. nov., D. alpinus sp. nov., and D. joshuensis sp. nov. and description of Dictyobacteraceae fam. nov. within the order Ktedonobacterales isolated from Tengu-no-mugimeshi.</title>
        <authorList>
            <person name="Wang C.M."/>
            <person name="Zheng Y."/>
            <person name="Sakai Y."/>
            <person name="Toyoda A."/>
            <person name="Minakuchi Y."/>
            <person name="Abe K."/>
            <person name="Yokota A."/>
            <person name="Yabe S."/>
        </authorList>
    </citation>
    <scope>NUCLEOTIDE SEQUENCE [LARGE SCALE GENOMIC DNA]</scope>
    <source>
        <strain evidence="3">Uno3</strain>
    </source>
</reference>
<keyword evidence="3" id="KW-1185">Reference proteome</keyword>
<gene>
    <name evidence="2" type="ORF">KTT_14550</name>
</gene>
<dbReference type="AlphaFoldDB" id="A0A401ZXL5"/>
<name>A0A401ZXL5_9CHLR</name>
<evidence type="ECO:0000313" key="3">
    <source>
        <dbReference type="Proteomes" id="UP000287352"/>
    </source>
</evidence>
<dbReference type="Pfam" id="PF00881">
    <property type="entry name" value="Nitroreductase"/>
    <property type="match status" value="1"/>
</dbReference>
<dbReference type="PANTHER" id="PTHR43035:SF1">
    <property type="entry name" value="FATTY ACID REPRESSION MUTANT PROTEIN 2-RELATED"/>
    <property type="match status" value="1"/>
</dbReference>
<dbReference type="InterPro" id="IPR033877">
    <property type="entry name" value="Frm2/Hbn1"/>
</dbReference>
<dbReference type="Gene3D" id="3.40.109.10">
    <property type="entry name" value="NADH Oxidase"/>
    <property type="match status" value="1"/>
</dbReference>
<dbReference type="InterPro" id="IPR029479">
    <property type="entry name" value="Nitroreductase"/>
</dbReference>
<dbReference type="OrthoDB" id="9812105at2"/>
<proteinExistence type="predicted"/>
<dbReference type="GO" id="GO:0016491">
    <property type="term" value="F:oxidoreductase activity"/>
    <property type="evidence" value="ECO:0007669"/>
    <property type="project" value="InterPro"/>
</dbReference>
<evidence type="ECO:0000259" key="1">
    <source>
        <dbReference type="Pfam" id="PF00881"/>
    </source>
</evidence>
<comment type="caution">
    <text evidence="2">The sequence shown here is derived from an EMBL/GenBank/DDBJ whole genome shotgun (WGS) entry which is preliminary data.</text>
</comment>
<accession>A0A401ZXL5</accession>
<organism evidence="2 3">
    <name type="scientific">Tengunoibacter tsumagoiensis</name>
    <dbReference type="NCBI Taxonomy" id="2014871"/>
    <lineage>
        <taxon>Bacteria</taxon>
        <taxon>Bacillati</taxon>
        <taxon>Chloroflexota</taxon>
        <taxon>Ktedonobacteria</taxon>
        <taxon>Ktedonobacterales</taxon>
        <taxon>Dictyobacteraceae</taxon>
        <taxon>Tengunoibacter</taxon>
    </lineage>
</organism>
<dbReference type="GO" id="GO:0034599">
    <property type="term" value="P:cellular response to oxidative stress"/>
    <property type="evidence" value="ECO:0007669"/>
    <property type="project" value="InterPro"/>
</dbReference>
<evidence type="ECO:0000313" key="2">
    <source>
        <dbReference type="EMBL" id="GCE11596.1"/>
    </source>
</evidence>
<sequence>MSTEILTGENALQVDQAGLDSYLNHVLKRRSIRKLTAGPVSDETIRAIAEAGRWSASSGNSQPARIVILKERNTDFWNFVEQTLSTKLQGEQLERAIARLAGYRSGVFTIVVYEDTTISHNPPAGFNPELWKNFAAQALGIFQANLWNAISAAGLGASNQHINFQIEEELRSFLHVPETWQSYCILPVGFPAETPAEGSRHPHEKVVFYENGPAE</sequence>